<evidence type="ECO:0000256" key="2">
    <source>
        <dbReference type="SAM" id="Phobius"/>
    </source>
</evidence>
<evidence type="ECO:0000313" key="4">
    <source>
        <dbReference type="Proteomes" id="UP000075809"/>
    </source>
</evidence>
<keyword evidence="4" id="KW-1185">Reference proteome</keyword>
<keyword evidence="2" id="KW-1133">Transmembrane helix</keyword>
<dbReference type="STRING" id="64791.A0A151WH06"/>
<accession>A0A151WH06</accession>
<keyword evidence="2" id="KW-0472">Membrane</keyword>
<feature type="compositionally biased region" description="Polar residues" evidence="1">
    <location>
        <begin position="183"/>
        <end position="199"/>
    </location>
</feature>
<feature type="region of interest" description="Disordered" evidence="1">
    <location>
        <begin position="1498"/>
        <end position="1524"/>
    </location>
</feature>
<feature type="transmembrane region" description="Helical" evidence="2">
    <location>
        <begin position="28"/>
        <end position="47"/>
    </location>
</feature>
<dbReference type="Proteomes" id="UP000075809">
    <property type="component" value="Unassembled WGS sequence"/>
</dbReference>
<evidence type="ECO:0000256" key="1">
    <source>
        <dbReference type="SAM" id="MobiDB-lite"/>
    </source>
</evidence>
<organism evidence="3 4">
    <name type="scientific">Mycetomoellerius zeteki</name>
    <dbReference type="NCBI Taxonomy" id="64791"/>
    <lineage>
        <taxon>Eukaryota</taxon>
        <taxon>Metazoa</taxon>
        <taxon>Ecdysozoa</taxon>
        <taxon>Arthropoda</taxon>
        <taxon>Hexapoda</taxon>
        <taxon>Insecta</taxon>
        <taxon>Pterygota</taxon>
        <taxon>Neoptera</taxon>
        <taxon>Endopterygota</taxon>
        <taxon>Hymenoptera</taxon>
        <taxon>Apocrita</taxon>
        <taxon>Aculeata</taxon>
        <taxon>Formicoidea</taxon>
        <taxon>Formicidae</taxon>
        <taxon>Myrmicinae</taxon>
        <taxon>Mycetomoellerius</taxon>
    </lineage>
</organism>
<feature type="region of interest" description="Disordered" evidence="1">
    <location>
        <begin position="420"/>
        <end position="456"/>
    </location>
</feature>
<protein>
    <submittedName>
        <fullName evidence="3">Uncharacterized protein</fullName>
    </submittedName>
</protein>
<feature type="compositionally biased region" description="Low complexity" evidence="1">
    <location>
        <begin position="503"/>
        <end position="518"/>
    </location>
</feature>
<sequence length="1524" mass="161476">MWDFSNRGAVVLISVTCGCILVYNAWGAILALAFTLLLVVYACYSLLANDSLISPHAYHVLGYLREAVYELGAALRVVHGHSTGYVRKLWHSASRYYRERFPPFRMDRRRPSNYQLSSDLYTAAVKRGESSPLTSLSSSSSSSKFGLIDQLSPIPCVSYRSRINDMLGMDSRLYHAGDYDYTPHQQQQPTYGSKHTSTPVVKPGNREENPRNGDVNLISQSREISSKKTLPLYAQNHSLSRGENITQFSPEGSPWGMSISPKMRPRPAGVKTVQTVAGPLLASTRYNIDPKVYTDVSSPGLTTRLTKYATEAKNKLTHQSQYGTGQFPKVNLHANPIPLLNAKLTKMRMPVTVRVAPPDVTKYSPPEKQKILSNVCHMENRSPTSVVQVLREISLKRHASTEDVSFDVAKKQRTEFFNEERETILEENKQKRSRDESSKSDEDLSPQSKSIRPAKRTKTRSCFDIINSLSSSAHVAGGVKRKAVDFSRSGTPDFEKHFKSLESARSSSSPAVSQSQNSDVDNGKSDLKEIYLKNPDTLNSKKTEEFPLVKGILKSSKELRLNLDKTEPVHKNAKSTNEIDNIKSSAPTKSVKLTDKLFMRAEPERNEQLKSLVEEPSNIKVKFATDNVEEIKREDIRNMRQNSMKARLQSMFDAISGKAENKINPDVVIQADDVNTVTSSVIHPVSCATLNSSTTTTNINTTPLSTAAIVPSGFSSSRPSAKIETKSNTTFSLPKTTSPVQLNVSATSILKTKETNSVVKTNGTVEQKKVVSFAPEVTNAESLEKVVSSTSSTTAPTFSLSKPVIEAPAVTSNNNLPNFSTGTYSSNTFSLTSSKSTNFLIVNKTPSSSTFAPINPSTTAQEKIETNDVVTTSAIISSSTTGNTQTTSIFTFGSNKPISSPVTSAQVTVPNLSSQSPGTILPVNTATATNITGFNNIVNSSTSNSVVTTSVSAPLFNFGSNSTPLQSSKSNSFIFSPANNNVQPKMKTFGNPSQAASSQATSLSQVTNTSFNFTPNTSITTIANSSFSTNTTTTAPIFGLSSPSTFSLGTTSATSSIPTLSTSKPLFLFGASNTSSTTSTAIALPATTANSTTSLSTINNNAIPTFGVPTTTAVPQFSASTTTVPQFGTSTTTISQFGTPTTSIFATTSITTTNTNMFRTTNNSRPLFGTASGSGATSETASIFNTPTTTAPSIFVPTTNVVSSSGSTPRSSLFSSANANSTPITATPSVFGSGTSIFGQTKPPTSFGTASGMFGSTTTPLFGSTTQTGTTAPASTFGITGNVSTSVITPGFDTTNNTTPAFGATSVGTATNVQATNVQPTLAFGTTGIFGSTDNNTPLVPLFGANPTPTTEAFGISSATSTFGTQNPPTLAFGAASGGTTFGDNKSLFGATPATSTSFGTSNPSVSAFGASNANNASSSTNSMFVFGNTQKDGQQNTTFAFGSNFNAGSNNSTAAPAAPFQFGSPSTKPATAGFNFTAPSAAPTLNFGTTAAPTFNPSTPGMFSIGSGSTAPRSRTIRTRKPR</sequence>
<reference evidence="3 4" key="1">
    <citation type="submission" date="2015-09" db="EMBL/GenBank/DDBJ databases">
        <title>Trachymyrmex zeteki WGS genome.</title>
        <authorList>
            <person name="Nygaard S."/>
            <person name="Hu H."/>
            <person name="Boomsma J."/>
            <person name="Zhang G."/>
        </authorList>
    </citation>
    <scope>NUCLEOTIDE SEQUENCE [LARGE SCALE GENOMIC DNA]</scope>
    <source>
        <strain evidence="3">Tzet28-1</strain>
        <tissue evidence="3">Whole body</tissue>
    </source>
</reference>
<feature type="region of interest" description="Disordered" evidence="1">
    <location>
        <begin position="500"/>
        <end position="525"/>
    </location>
</feature>
<keyword evidence="2" id="KW-0812">Transmembrane</keyword>
<feature type="compositionally biased region" description="Polar residues" evidence="1">
    <location>
        <begin position="1498"/>
        <end position="1514"/>
    </location>
</feature>
<gene>
    <name evidence="3" type="ORF">ALC60_13848</name>
</gene>
<dbReference type="EMBL" id="KQ983136">
    <property type="protein sequence ID" value="KYQ47102.1"/>
    <property type="molecule type" value="Genomic_DNA"/>
</dbReference>
<proteinExistence type="predicted"/>
<dbReference type="KEGG" id="mzt:108730187"/>
<feature type="compositionally biased region" description="Basic and acidic residues" evidence="1">
    <location>
        <begin position="420"/>
        <end position="442"/>
    </location>
</feature>
<feature type="region of interest" description="Disordered" evidence="1">
    <location>
        <begin position="180"/>
        <end position="221"/>
    </location>
</feature>
<name>A0A151WH06_9HYME</name>
<evidence type="ECO:0000313" key="3">
    <source>
        <dbReference type="EMBL" id="KYQ47102.1"/>
    </source>
</evidence>
<dbReference type="OrthoDB" id="7765355at2759"/>
<dbReference type="PROSITE" id="PS51257">
    <property type="entry name" value="PROKAR_LIPOPROTEIN"/>
    <property type="match status" value="1"/>
</dbReference>